<reference evidence="2 3" key="1">
    <citation type="submission" date="2020-08" db="EMBL/GenBank/DDBJ databases">
        <title>Stenotrophomonas tumulicola JCM 30961.</title>
        <authorList>
            <person name="Deng Y."/>
        </authorList>
    </citation>
    <scope>NUCLEOTIDE SEQUENCE [LARGE SCALE GENOMIC DNA]</scope>
    <source>
        <strain evidence="2 3">JCM 30961</strain>
    </source>
</reference>
<comment type="caution">
    <text evidence="2">The sequence shown here is derived from an EMBL/GenBank/DDBJ whole genome shotgun (WGS) entry which is preliminary data.</text>
</comment>
<dbReference type="Proteomes" id="UP000547058">
    <property type="component" value="Unassembled WGS sequence"/>
</dbReference>
<sequence>MDCSWLGWCSLTASEQAAWVQAIGSVAAIAAAIGIAAYERQVAKGEAAERRRLEENGRYTHANRAMTRFKKVIARQLEAAKTQQTGNSIHPMPIDRVPDEMRDLERECSLIRLGGGDCLTAISFFEESLDLLTDSLLMPENAAGFIELLEYADSRIDVALKHFFDYLNVAYH</sequence>
<protein>
    <submittedName>
        <fullName evidence="2">Uncharacterized protein</fullName>
    </submittedName>
</protein>
<evidence type="ECO:0000313" key="3">
    <source>
        <dbReference type="Proteomes" id="UP000547058"/>
    </source>
</evidence>
<evidence type="ECO:0000313" key="2">
    <source>
        <dbReference type="EMBL" id="MBA8680498.1"/>
    </source>
</evidence>
<keyword evidence="1" id="KW-0472">Membrane</keyword>
<name>A0A7W3IG22_9GAMM</name>
<keyword evidence="3" id="KW-1185">Reference proteome</keyword>
<dbReference type="EMBL" id="JACGXS010000001">
    <property type="protein sequence ID" value="MBA8680498.1"/>
    <property type="molecule type" value="Genomic_DNA"/>
</dbReference>
<proteinExistence type="predicted"/>
<gene>
    <name evidence="2" type="ORF">H4O11_01580</name>
</gene>
<accession>A0A7W3IG22</accession>
<keyword evidence="1" id="KW-1133">Transmembrane helix</keyword>
<feature type="transmembrane region" description="Helical" evidence="1">
    <location>
        <begin position="18"/>
        <end position="38"/>
    </location>
</feature>
<dbReference type="AlphaFoldDB" id="A0A7W3IG22"/>
<dbReference type="RefSeq" id="WP_182337686.1">
    <property type="nucleotide sequence ID" value="NZ_JACGXS010000001.1"/>
</dbReference>
<keyword evidence="1" id="KW-0812">Transmembrane</keyword>
<organism evidence="2 3">
    <name type="scientific">Stenotrophomonas tumulicola</name>
    <dbReference type="NCBI Taxonomy" id="1685415"/>
    <lineage>
        <taxon>Bacteria</taxon>
        <taxon>Pseudomonadati</taxon>
        <taxon>Pseudomonadota</taxon>
        <taxon>Gammaproteobacteria</taxon>
        <taxon>Lysobacterales</taxon>
        <taxon>Lysobacteraceae</taxon>
        <taxon>Stenotrophomonas</taxon>
    </lineage>
</organism>
<evidence type="ECO:0000256" key="1">
    <source>
        <dbReference type="SAM" id="Phobius"/>
    </source>
</evidence>